<accession>A0ACC2FCD2</accession>
<comment type="caution">
    <text evidence="1">The sequence shown here is derived from an EMBL/GenBank/DDBJ whole genome shotgun (WGS) entry which is preliminary data.</text>
</comment>
<reference evidence="1" key="1">
    <citation type="submission" date="2021-05" db="EMBL/GenBank/DDBJ databases">
        <authorList>
            <person name="Pan Q."/>
            <person name="Jouanno E."/>
            <person name="Zahm M."/>
            <person name="Klopp C."/>
            <person name="Cabau C."/>
            <person name="Louis A."/>
            <person name="Berthelot C."/>
            <person name="Parey E."/>
            <person name="Roest Crollius H."/>
            <person name="Montfort J."/>
            <person name="Robinson-Rechavi M."/>
            <person name="Bouchez O."/>
            <person name="Lampietro C."/>
            <person name="Lopez Roques C."/>
            <person name="Donnadieu C."/>
            <person name="Postlethwait J."/>
            <person name="Bobe J."/>
            <person name="Dillon D."/>
            <person name="Chandos A."/>
            <person name="von Hippel F."/>
            <person name="Guiguen Y."/>
        </authorList>
    </citation>
    <scope>NUCLEOTIDE SEQUENCE</scope>
    <source>
        <strain evidence="1">YG-Jan2019</strain>
    </source>
</reference>
<dbReference type="EMBL" id="CM055757">
    <property type="protein sequence ID" value="KAJ7989019.1"/>
    <property type="molecule type" value="Genomic_DNA"/>
</dbReference>
<evidence type="ECO:0000313" key="1">
    <source>
        <dbReference type="EMBL" id="KAJ7989019.1"/>
    </source>
</evidence>
<dbReference type="Proteomes" id="UP001157502">
    <property type="component" value="Chromosome 30"/>
</dbReference>
<protein>
    <submittedName>
        <fullName evidence="1">Uncharacterized protein</fullName>
    </submittedName>
</protein>
<name>A0ACC2FCD2_DALPE</name>
<sequence>MCSLYTICIRENPIVRRNPHFKASTDRSIGREDLFISADPDVFRSDTLRTVGVEVRFSVECSAVTAGGGTSRLQKGTVAERLFKPSSYNVRERLCGYFSNMAYSAFPRINPDRVRLVQPRQFNVNGARGTWQ</sequence>
<keyword evidence="2" id="KW-1185">Reference proteome</keyword>
<organism evidence="1 2">
    <name type="scientific">Dallia pectoralis</name>
    <name type="common">Alaska blackfish</name>
    <dbReference type="NCBI Taxonomy" id="75939"/>
    <lineage>
        <taxon>Eukaryota</taxon>
        <taxon>Metazoa</taxon>
        <taxon>Chordata</taxon>
        <taxon>Craniata</taxon>
        <taxon>Vertebrata</taxon>
        <taxon>Euteleostomi</taxon>
        <taxon>Actinopterygii</taxon>
        <taxon>Neopterygii</taxon>
        <taxon>Teleostei</taxon>
        <taxon>Protacanthopterygii</taxon>
        <taxon>Esociformes</taxon>
        <taxon>Umbridae</taxon>
        <taxon>Dallia</taxon>
    </lineage>
</organism>
<proteinExistence type="predicted"/>
<evidence type="ECO:0000313" key="2">
    <source>
        <dbReference type="Proteomes" id="UP001157502"/>
    </source>
</evidence>
<gene>
    <name evidence="1" type="ORF">DPEC_G00315210</name>
</gene>